<protein>
    <submittedName>
        <fullName evidence="1">Uncharacterized protein</fullName>
    </submittedName>
</protein>
<dbReference type="RefSeq" id="WP_002673955.1">
    <property type="nucleotide sequence ID" value="NZ_CM001795.1"/>
</dbReference>
<gene>
    <name evidence="1" type="ORF">HMPREF9726_01164</name>
</gene>
<comment type="caution">
    <text evidence="1">The sequence shown here is derived from an EMBL/GenBank/DDBJ whole genome shotgun (WGS) entry which is preliminary data.</text>
</comment>
<organism evidence="1">
    <name type="scientific">Treponema denticola H-22</name>
    <dbReference type="NCBI Taxonomy" id="999432"/>
    <lineage>
        <taxon>Bacteria</taxon>
        <taxon>Pseudomonadati</taxon>
        <taxon>Spirochaetota</taxon>
        <taxon>Spirochaetia</taxon>
        <taxon>Spirochaetales</taxon>
        <taxon>Treponemataceae</taxon>
        <taxon>Treponema</taxon>
    </lineage>
</organism>
<dbReference type="HOGENOM" id="CLU_2792793_0_0_12"/>
<dbReference type="EMBL" id="AGDV01000010">
    <property type="protein sequence ID" value="EMB33784.1"/>
    <property type="molecule type" value="Genomic_DNA"/>
</dbReference>
<proteinExistence type="predicted"/>
<evidence type="ECO:0000313" key="1">
    <source>
        <dbReference type="EMBL" id="EMB33784.1"/>
    </source>
</evidence>
<reference evidence="1" key="1">
    <citation type="submission" date="2012-01" db="EMBL/GenBank/DDBJ databases">
        <title>The Genome Sequence of Treponema denticola H-22.</title>
        <authorList>
            <consortium name="The Broad Institute Genome Sequencing Platform"/>
            <person name="Earl A."/>
            <person name="Ward D."/>
            <person name="Feldgarden M."/>
            <person name="Gevers D."/>
            <person name="Blanton J.M."/>
            <person name="Fenno C.J."/>
            <person name="Baranova O.V."/>
            <person name="Mathney J."/>
            <person name="Dewhirst F.E."/>
            <person name="Izard J."/>
            <person name="Young S.K."/>
            <person name="Zeng Q."/>
            <person name="Gargeya S."/>
            <person name="Fitzgerald M."/>
            <person name="Haas B."/>
            <person name="Abouelleil A."/>
            <person name="Alvarado L."/>
            <person name="Arachchi H.M."/>
            <person name="Berlin A."/>
            <person name="Chapman S.B."/>
            <person name="Gearin G."/>
            <person name="Goldberg J."/>
            <person name="Griggs A."/>
            <person name="Gujja S."/>
            <person name="Hansen M."/>
            <person name="Heiman D."/>
            <person name="Howarth C."/>
            <person name="Larimer J."/>
            <person name="Lui A."/>
            <person name="MacDonald P.J.P."/>
            <person name="McCowen C."/>
            <person name="Montmayeur A."/>
            <person name="Murphy C."/>
            <person name="Neiman D."/>
            <person name="Pearson M."/>
            <person name="Priest M."/>
            <person name="Roberts A."/>
            <person name="Saif S."/>
            <person name="Shea T."/>
            <person name="Sisk P."/>
            <person name="Stolte C."/>
            <person name="Sykes S."/>
            <person name="Wortman J."/>
            <person name="Nusbaum C."/>
            <person name="Birren B."/>
        </authorList>
    </citation>
    <scope>NUCLEOTIDE SEQUENCE [LARGE SCALE GENOMIC DNA]</scope>
    <source>
        <strain evidence="1">H-22</strain>
    </source>
</reference>
<dbReference type="Proteomes" id="UP000011705">
    <property type="component" value="Chromosome"/>
</dbReference>
<dbReference type="AlphaFoldDB" id="A0A0E2EHV0"/>
<name>A0A0E2EHV0_TREDN</name>
<accession>A0A0E2EHV0</accession>
<dbReference type="PATRIC" id="fig|999432.5.peg.1213"/>
<sequence length="68" mass="8324">MYNKFQSNQMSGVDENLYKDKTPEQILIEKRAELFLNAAKKNPKKFIYRLKRFNLKLKYIKTNFYQNK</sequence>